<keyword evidence="11" id="KW-1185">Reference proteome</keyword>
<comment type="caution">
    <text evidence="10">The sequence shown here is derived from an EMBL/GenBank/DDBJ whole genome shotgun (WGS) entry which is preliminary data.</text>
</comment>
<dbReference type="GO" id="GO:0140359">
    <property type="term" value="F:ABC-type transporter activity"/>
    <property type="evidence" value="ECO:0007669"/>
    <property type="project" value="InterPro"/>
</dbReference>
<dbReference type="SUPFAM" id="SSF52540">
    <property type="entry name" value="P-loop containing nucleoside triphosphate hydrolases"/>
    <property type="match status" value="1"/>
</dbReference>
<comment type="subcellular location">
    <subcellularLocation>
        <location evidence="1">Cell membrane</location>
        <topology evidence="1">Multi-pass membrane protein</topology>
    </subcellularLocation>
</comment>
<dbReference type="Proteomes" id="UP001165678">
    <property type="component" value="Unassembled WGS sequence"/>
</dbReference>
<keyword evidence="6 7" id="KW-0472">Membrane</keyword>
<evidence type="ECO:0000256" key="4">
    <source>
        <dbReference type="ARBA" id="ARBA00022840"/>
    </source>
</evidence>
<dbReference type="Pfam" id="PF00664">
    <property type="entry name" value="ABC_membrane"/>
    <property type="match status" value="1"/>
</dbReference>
<dbReference type="InterPro" id="IPR039421">
    <property type="entry name" value="Type_1_exporter"/>
</dbReference>
<dbReference type="GO" id="GO:0045454">
    <property type="term" value="P:cell redox homeostasis"/>
    <property type="evidence" value="ECO:0007669"/>
    <property type="project" value="InterPro"/>
</dbReference>
<dbReference type="AlphaFoldDB" id="A0AA41ZK14"/>
<dbReference type="InterPro" id="IPR014223">
    <property type="entry name" value="ABC_CydC/D"/>
</dbReference>
<feature type="domain" description="ABC transmembrane type-1" evidence="9">
    <location>
        <begin position="24"/>
        <end position="312"/>
    </location>
</feature>
<dbReference type="GO" id="GO:0034040">
    <property type="term" value="F:ATPase-coupled lipid transmembrane transporter activity"/>
    <property type="evidence" value="ECO:0007669"/>
    <property type="project" value="TreeGrafter"/>
</dbReference>
<dbReference type="GO" id="GO:0034775">
    <property type="term" value="P:glutathione transmembrane transport"/>
    <property type="evidence" value="ECO:0007669"/>
    <property type="project" value="InterPro"/>
</dbReference>
<dbReference type="Pfam" id="PF00005">
    <property type="entry name" value="ABC_tran"/>
    <property type="match status" value="1"/>
</dbReference>
<feature type="transmembrane region" description="Helical" evidence="7">
    <location>
        <begin position="46"/>
        <end position="67"/>
    </location>
</feature>
<proteinExistence type="predicted"/>
<keyword evidence="4" id="KW-0067">ATP-binding</keyword>
<dbReference type="GO" id="GO:0005886">
    <property type="term" value="C:plasma membrane"/>
    <property type="evidence" value="ECO:0007669"/>
    <property type="project" value="UniProtKB-SubCell"/>
</dbReference>
<dbReference type="InterPro" id="IPR003439">
    <property type="entry name" value="ABC_transporter-like_ATP-bd"/>
</dbReference>
<dbReference type="PROSITE" id="PS50929">
    <property type="entry name" value="ABC_TM1F"/>
    <property type="match status" value="1"/>
</dbReference>
<dbReference type="PANTHER" id="PTHR24221:SF261">
    <property type="entry name" value="GLUTATHIONE_L-CYSTEINE TRANSPORT SYSTEM ATP-BINDING_PERMEASE PROTEIN CYDD"/>
    <property type="match status" value="1"/>
</dbReference>
<dbReference type="RefSeq" id="WP_250936374.1">
    <property type="nucleotide sequence ID" value="NZ_JAMLJK010000001.1"/>
</dbReference>
<feature type="transmembrane region" description="Helical" evidence="7">
    <location>
        <begin position="139"/>
        <end position="161"/>
    </location>
</feature>
<protein>
    <submittedName>
        <fullName evidence="10">Thiol reductant ABC exporter subunit CydC</fullName>
    </submittedName>
</protein>
<name>A0AA41ZK14_9GAMM</name>
<dbReference type="InterPro" id="IPR036640">
    <property type="entry name" value="ABC1_TM_sf"/>
</dbReference>
<dbReference type="CDD" id="cd18585">
    <property type="entry name" value="ABC_6TM_CydC"/>
    <property type="match status" value="1"/>
</dbReference>
<dbReference type="GO" id="GO:0005524">
    <property type="term" value="F:ATP binding"/>
    <property type="evidence" value="ECO:0007669"/>
    <property type="project" value="UniProtKB-KW"/>
</dbReference>
<evidence type="ECO:0000256" key="5">
    <source>
        <dbReference type="ARBA" id="ARBA00022989"/>
    </source>
</evidence>
<dbReference type="NCBIfam" id="TIGR02868">
    <property type="entry name" value="CydC"/>
    <property type="match status" value="1"/>
</dbReference>
<dbReference type="Gene3D" id="3.40.50.300">
    <property type="entry name" value="P-loop containing nucleotide triphosphate hydrolases"/>
    <property type="match status" value="1"/>
</dbReference>
<dbReference type="PROSITE" id="PS50893">
    <property type="entry name" value="ABC_TRANSPORTER_2"/>
    <property type="match status" value="1"/>
</dbReference>
<dbReference type="Gene3D" id="1.20.1560.10">
    <property type="entry name" value="ABC transporter type 1, transmembrane domain"/>
    <property type="match status" value="1"/>
</dbReference>
<evidence type="ECO:0000256" key="3">
    <source>
        <dbReference type="ARBA" id="ARBA00022741"/>
    </source>
</evidence>
<keyword evidence="2 7" id="KW-0812">Transmembrane</keyword>
<gene>
    <name evidence="10" type="primary">cydC</name>
    <name evidence="10" type="ORF">OQ287_02135</name>
</gene>
<dbReference type="GO" id="GO:0016887">
    <property type="term" value="F:ATP hydrolysis activity"/>
    <property type="evidence" value="ECO:0007669"/>
    <property type="project" value="InterPro"/>
</dbReference>
<evidence type="ECO:0000313" key="11">
    <source>
        <dbReference type="Proteomes" id="UP001165678"/>
    </source>
</evidence>
<feature type="transmembrane region" description="Helical" evidence="7">
    <location>
        <begin position="167"/>
        <end position="187"/>
    </location>
</feature>
<evidence type="ECO:0000256" key="7">
    <source>
        <dbReference type="SAM" id="Phobius"/>
    </source>
</evidence>
<keyword evidence="5 7" id="KW-1133">Transmembrane helix</keyword>
<evidence type="ECO:0000259" key="9">
    <source>
        <dbReference type="PROSITE" id="PS50929"/>
    </source>
</evidence>
<evidence type="ECO:0000256" key="2">
    <source>
        <dbReference type="ARBA" id="ARBA00022692"/>
    </source>
</evidence>
<feature type="transmembrane region" description="Helical" evidence="7">
    <location>
        <begin position="255"/>
        <end position="278"/>
    </location>
</feature>
<dbReference type="InterPro" id="IPR017871">
    <property type="entry name" value="ABC_transporter-like_CS"/>
</dbReference>
<evidence type="ECO:0000259" key="8">
    <source>
        <dbReference type="PROSITE" id="PS50893"/>
    </source>
</evidence>
<dbReference type="PROSITE" id="PS00211">
    <property type="entry name" value="ABC_TRANSPORTER_1"/>
    <property type="match status" value="1"/>
</dbReference>
<dbReference type="InterPro" id="IPR027417">
    <property type="entry name" value="P-loop_NTPase"/>
</dbReference>
<dbReference type="SUPFAM" id="SSF90123">
    <property type="entry name" value="ABC transporter transmembrane region"/>
    <property type="match status" value="1"/>
</dbReference>
<dbReference type="SMART" id="SM00382">
    <property type="entry name" value="AAA"/>
    <property type="match status" value="1"/>
</dbReference>
<reference evidence="10" key="1">
    <citation type="submission" date="2022-11" db="EMBL/GenBank/DDBJ databases">
        <title>Larsenimonas rhizosphaerae sp. nov., isolated from a tidal mudflat.</title>
        <authorList>
            <person name="Lee S.D."/>
            <person name="Kim I.S."/>
        </authorList>
    </citation>
    <scope>NUCLEOTIDE SEQUENCE</scope>
    <source>
        <strain evidence="10">GH2-1</strain>
    </source>
</reference>
<keyword evidence="3" id="KW-0547">Nucleotide-binding</keyword>
<evidence type="ECO:0000256" key="1">
    <source>
        <dbReference type="ARBA" id="ARBA00004651"/>
    </source>
</evidence>
<dbReference type="EMBL" id="JAPIVE010000001">
    <property type="protein sequence ID" value="MCX2523033.1"/>
    <property type="molecule type" value="Genomic_DNA"/>
</dbReference>
<evidence type="ECO:0000313" key="10">
    <source>
        <dbReference type="EMBL" id="MCX2523033.1"/>
    </source>
</evidence>
<dbReference type="InterPro" id="IPR003593">
    <property type="entry name" value="AAA+_ATPase"/>
</dbReference>
<dbReference type="PANTHER" id="PTHR24221">
    <property type="entry name" value="ATP-BINDING CASSETTE SUB-FAMILY B"/>
    <property type="match status" value="1"/>
</dbReference>
<feature type="transmembrane region" description="Helical" evidence="7">
    <location>
        <begin position="284"/>
        <end position="304"/>
    </location>
</feature>
<sequence length="583" mass="63495">MNHRHASLRPYLRQMKSHALLLGLGVLLNLVAVASTIGLISLSGWFLSASALAGVTAATAHSFNFFLPSAGVRFFAITRTAGRYGERITTHEGTFRLLSRLRRSLFNTIEPLSPTQLQRYGSSDLLTRLSNDIDALDGLYIRVITPSLVALLAIIGCGVVIGIFAPAIGMAAAIAMLASGLAGPWIAMKKGATPSREWQRLDTEGRVYLLERLAGLPELLLYGQWSRERETLLSHARQRDQREMTLARLWGASQLLNQCLLGLTITGVLAAAAWYARYHELDPTLIALMGLTILAGFEAIALLPRAWQELGKMRRAAARIDEIRHTADPIHFPETTGTQPVDSRLDINELSITLTPGIRTLNALSLTLEAGVHLALLGPSGSGKTTLVNALTRFVIPESGHIRLGNVALETLSEKDLRNSMAVAPQDVHLFMTSYRENLRIGAPAADDHTFISLLEELGLGSWLSEQPEGLDSWPDEGGSSLSGGQLRRFGVARALLSPAPIVILDEPTEGLDVESERQVMATIYRHTQGRTLLLITHRMTGLDQMDRIAIMQAGSLLEEGTPSALMADTSSRFHTLQGRVVL</sequence>
<feature type="transmembrane region" description="Helical" evidence="7">
    <location>
        <begin position="20"/>
        <end position="40"/>
    </location>
</feature>
<accession>A0AA41ZK14</accession>
<dbReference type="InterPro" id="IPR011527">
    <property type="entry name" value="ABC1_TM_dom"/>
</dbReference>
<evidence type="ECO:0000256" key="6">
    <source>
        <dbReference type="ARBA" id="ARBA00023136"/>
    </source>
</evidence>
<feature type="domain" description="ABC transporter" evidence="8">
    <location>
        <begin position="345"/>
        <end position="579"/>
    </location>
</feature>
<organism evidence="10 11">
    <name type="scientific">Larsenimonas rhizosphaerae</name>
    <dbReference type="NCBI Taxonomy" id="2944682"/>
    <lineage>
        <taxon>Bacteria</taxon>
        <taxon>Pseudomonadati</taxon>
        <taxon>Pseudomonadota</taxon>
        <taxon>Gammaproteobacteria</taxon>
        <taxon>Oceanospirillales</taxon>
        <taxon>Halomonadaceae</taxon>
        <taxon>Larsenimonas</taxon>
    </lineage>
</organism>